<comment type="caution">
    <text evidence="1">The sequence shown here is derived from an EMBL/GenBank/DDBJ whole genome shotgun (WGS) entry which is preliminary data.</text>
</comment>
<evidence type="ECO:0000313" key="1">
    <source>
        <dbReference type="EMBL" id="GBM69224.1"/>
    </source>
</evidence>
<accession>A0A4Y2HUQ5</accession>
<name>A0A4Y2HUQ5_ARAVE</name>
<dbReference type="Proteomes" id="UP000499080">
    <property type="component" value="Unassembled WGS sequence"/>
</dbReference>
<protein>
    <submittedName>
        <fullName evidence="1">Uncharacterized protein</fullName>
    </submittedName>
</protein>
<sequence length="139" mass="16317">MDKSKPTHIHLIEHRPMPLKPLWQLYQLDGHGTIHLTLPLRGNPLLRPHPFDRDKDFKWRTRFQKEQRSITSGISAEPPMMLHIELHQPAKKLEEELSTLMQAVFNPPSRQLDKSVVYGMVLFAVIPSRRNSEWHCQLC</sequence>
<keyword evidence="2" id="KW-1185">Reference proteome</keyword>
<dbReference type="AlphaFoldDB" id="A0A4Y2HUQ5"/>
<organism evidence="1 2">
    <name type="scientific">Araneus ventricosus</name>
    <name type="common">Orbweaver spider</name>
    <name type="synonym">Epeira ventricosa</name>
    <dbReference type="NCBI Taxonomy" id="182803"/>
    <lineage>
        <taxon>Eukaryota</taxon>
        <taxon>Metazoa</taxon>
        <taxon>Ecdysozoa</taxon>
        <taxon>Arthropoda</taxon>
        <taxon>Chelicerata</taxon>
        <taxon>Arachnida</taxon>
        <taxon>Araneae</taxon>
        <taxon>Araneomorphae</taxon>
        <taxon>Entelegynae</taxon>
        <taxon>Araneoidea</taxon>
        <taxon>Araneidae</taxon>
        <taxon>Araneus</taxon>
    </lineage>
</organism>
<evidence type="ECO:0000313" key="2">
    <source>
        <dbReference type="Proteomes" id="UP000499080"/>
    </source>
</evidence>
<proteinExistence type="predicted"/>
<gene>
    <name evidence="1" type="ORF">AVEN_210445_1</name>
</gene>
<reference evidence="1 2" key="1">
    <citation type="journal article" date="2019" name="Sci. Rep.">
        <title>Orb-weaving spider Araneus ventricosus genome elucidates the spidroin gene catalogue.</title>
        <authorList>
            <person name="Kono N."/>
            <person name="Nakamura H."/>
            <person name="Ohtoshi R."/>
            <person name="Moran D.A.P."/>
            <person name="Shinohara A."/>
            <person name="Yoshida Y."/>
            <person name="Fujiwara M."/>
            <person name="Mori M."/>
            <person name="Tomita M."/>
            <person name="Arakawa K."/>
        </authorList>
    </citation>
    <scope>NUCLEOTIDE SEQUENCE [LARGE SCALE GENOMIC DNA]</scope>
</reference>
<dbReference type="EMBL" id="BGPR01002185">
    <property type="protein sequence ID" value="GBM69224.1"/>
    <property type="molecule type" value="Genomic_DNA"/>
</dbReference>